<dbReference type="Proteomes" id="UP000191933">
    <property type="component" value="Unassembled WGS sequence"/>
</dbReference>
<evidence type="ECO:0000256" key="1">
    <source>
        <dbReference type="SAM" id="MobiDB-lite"/>
    </source>
</evidence>
<comment type="caution">
    <text evidence="2">The sequence shown here is derived from an EMBL/GenBank/DDBJ whole genome shotgun (WGS) entry which is preliminary data.</text>
</comment>
<protein>
    <recommendedName>
        <fullName evidence="4">Phage protein</fullName>
    </recommendedName>
</protein>
<feature type="compositionally biased region" description="Basic and acidic residues" evidence="1">
    <location>
        <begin position="192"/>
        <end position="201"/>
    </location>
</feature>
<proteinExistence type="predicted"/>
<sequence>MTMGRGRLSGIELLPEACADIVAWAAEELQKRERTQTEIYEEFVGKLEALDQEFRGELEFTIPSFSAFNRYSIRLATLTQRLNQTREIATTLASKFDAAASDDLTLIASEAIKTLVFELVTAGGEAGFDPKGAKALADALFSASRAQGVSTARRQKVEAEFSKKAENVIDKVSKEMGLSSERVAQLRRDFLGVRPEHKTEPETVTTRGSQE</sequence>
<feature type="compositionally biased region" description="Polar residues" evidence="1">
    <location>
        <begin position="202"/>
        <end position="211"/>
    </location>
</feature>
<reference evidence="2 3" key="1">
    <citation type="submission" date="2016-01" db="EMBL/GenBank/DDBJ databases">
        <authorList>
            <person name="Regsiter A."/>
            <person name="william w."/>
        </authorList>
    </citation>
    <scope>NUCLEOTIDE SEQUENCE [LARGE SCALE GENOMIC DNA]</scope>
    <source>
        <strain evidence="2 3">CFBP 5494</strain>
    </source>
</reference>
<organism evidence="2 3">
    <name type="scientific">Agrobacterium genomosp. 2 str. CFBP 5494</name>
    <dbReference type="NCBI Taxonomy" id="1183436"/>
    <lineage>
        <taxon>Bacteria</taxon>
        <taxon>Pseudomonadati</taxon>
        <taxon>Pseudomonadota</taxon>
        <taxon>Alphaproteobacteria</taxon>
        <taxon>Hyphomicrobiales</taxon>
        <taxon>Rhizobiaceae</taxon>
        <taxon>Rhizobium/Agrobacterium group</taxon>
        <taxon>Agrobacterium</taxon>
        <taxon>Agrobacterium tumefaciens complex</taxon>
    </lineage>
</organism>
<dbReference type="RefSeq" id="WP_080823279.1">
    <property type="nucleotide sequence ID" value="NZ_LT009719.1"/>
</dbReference>
<evidence type="ECO:0000313" key="3">
    <source>
        <dbReference type="Proteomes" id="UP000191933"/>
    </source>
</evidence>
<feature type="region of interest" description="Disordered" evidence="1">
    <location>
        <begin position="192"/>
        <end position="211"/>
    </location>
</feature>
<keyword evidence="3" id="KW-1185">Reference proteome</keyword>
<evidence type="ECO:0008006" key="4">
    <source>
        <dbReference type="Google" id="ProtNLM"/>
    </source>
</evidence>
<dbReference type="InterPro" id="IPR021874">
    <property type="entry name" value="Phage_Mu_Gp27"/>
</dbReference>
<gene>
    <name evidence="2" type="ORF">AGR2A_Lc70087</name>
</gene>
<accession>A0A9W5B554</accession>
<evidence type="ECO:0000313" key="2">
    <source>
        <dbReference type="EMBL" id="CUW99352.1"/>
    </source>
</evidence>
<name>A0A9W5B554_9HYPH</name>
<dbReference type="Pfam" id="PF11985">
    <property type="entry name" value="Phage_Mu_Gp27"/>
    <property type="match status" value="1"/>
</dbReference>
<dbReference type="EMBL" id="FBVY01000036">
    <property type="protein sequence ID" value="CUW99352.1"/>
    <property type="molecule type" value="Genomic_DNA"/>
</dbReference>
<dbReference type="AlphaFoldDB" id="A0A9W5B554"/>